<proteinExistence type="predicted"/>
<protein>
    <recommendedName>
        <fullName evidence="1">YbaK/aminoacyl-tRNA synthetase-associated domain-containing protein</fullName>
    </recommendedName>
</protein>
<gene>
    <name evidence="2" type="ORF">FJY86_00210</name>
</gene>
<evidence type="ECO:0000259" key="1">
    <source>
        <dbReference type="Pfam" id="PF04073"/>
    </source>
</evidence>
<dbReference type="InterPro" id="IPR036754">
    <property type="entry name" value="YbaK/aa-tRNA-synt-asso_dom_sf"/>
</dbReference>
<dbReference type="Gene3D" id="3.90.960.10">
    <property type="entry name" value="YbaK/aminoacyl-tRNA synthetase-associated domain"/>
    <property type="match status" value="1"/>
</dbReference>
<accession>A0A8T4C6D8</accession>
<dbReference type="Pfam" id="PF04073">
    <property type="entry name" value="tRNA_edit"/>
    <property type="match status" value="1"/>
</dbReference>
<comment type="caution">
    <text evidence="2">The sequence shown here is derived from an EMBL/GenBank/DDBJ whole genome shotgun (WGS) entry which is preliminary data.</text>
</comment>
<name>A0A8T4C6D8_9ARCH</name>
<reference evidence="2" key="1">
    <citation type="submission" date="2019-03" db="EMBL/GenBank/DDBJ databases">
        <title>Lake Tanganyika Metagenome-Assembled Genomes (MAGs).</title>
        <authorList>
            <person name="Tran P."/>
        </authorList>
    </citation>
    <scope>NUCLEOTIDE SEQUENCE</scope>
    <source>
        <strain evidence="2">M_DeepCast_50m_m2_156</strain>
    </source>
</reference>
<dbReference type="Proteomes" id="UP000774699">
    <property type="component" value="Unassembled WGS sequence"/>
</dbReference>
<dbReference type="SUPFAM" id="SSF55826">
    <property type="entry name" value="YbaK/ProRS associated domain"/>
    <property type="match status" value="1"/>
</dbReference>
<evidence type="ECO:0000313" key="3">
    <source>
        <dbReference type="Proteomes" id="UP000774699"/>
    </source>
</evidence>
<sequence>MVHSRSSGKDWLDAQRVDYRVIPTPAKLSSKQIIEMIHCRPEQVLEYEFYMGPKDPVIVVRSHGKKTNIHELEKHVGMSPLRVGENNECLAHTGLSLQHLHPFLENYLWKVIDEQIFDEEKVYLYAGNEHEILEVEANSLKYVIGVINGLLAEVCERK</sequence>
<organism evidence="2 3">
    <name type="scientific">Candidatus Iainarchaeum sp</name>
    <dbReference type="NCBI Taxonomy" id="3101447"/>
    <lineage>
        <taxon>Archaea</taxon>
        <taxon>Candidatus Iainarchaeota</taxon>
        <taxon>Candidatus Iainarchaeia</taxon>
        <taxon>Candidatus Iainarchaeales</taxon>
        <taxon>Candidatus Iainarchaeaceae</taxon>
        <taxon>Candidatus Iainarchaeum</taxon>
    </lineage>
</organism>
<evidence type="ECO:0000313" key="2">
    <source>
        <dbReference type="EMBL" id="MBM3281754.1"/>
    </source>
</evidence>
<dbReference type="EMBL" id="VGJJ01000001">
    <property type="protein sequence ID" value="MBM3281754.1"/>
    <property type="molecule type" value="Genomic_DNA"/>
</dbReference>
<dbReference type="InterPro" id="IPR007214">
    <property type="entry name" value="YbaK/aa-tRNA-synth-assoc-dom"/>
</dbReference>
<dbReference type="GO" id="GO:0002161">
    <property type="term" value="F:aminoacyl-tRNA deacylase activity"/>
    <property type="evidence" value="ECO:0007669"/>
    <property type="project" value="InterPro"/>
</dbReference>
<dbReference type="AlphaFoldDB" id="A0A8T4C6D8"/>
<feature type="domain" description="YbaK/aminoacyl-tRNA synthetase-associated" evidence="1">
    <location>
        <begin position="29"/>
        <end position="139"/>
    </location>
</feature>